<dbReference type="AlphaFoldDB" id="A0AAV9ISY0"/>
<evidence type="ECO:0000313" key="2">
    <source>
        <dbReference type="EMBL" id="KAK4535166.1"/>
    </source>
</evidence>
<organism evidence="2 3">
    <name type="scientific">Cyanidium caldarium</name>
    <name type="common">Red alga</name>
    <dbReference type="NCBI Taxonomy" id="2771"/>
    <lineage>
        <taxon>Eukaryota</taxon>
        <taxon>Rhodophyta</taxon>
        <taxon>Bangiophyceae</taxon>
        <taxon>Cyanidiales</taxon>
        <taxon>Cyanidiaceae</taxon>
        <taxon>Cyanidium</taxon>
    </lineage>
</organism>
<sequence>MAYRITLLPIFLLLASLLPPLRILALPLALRATHPTSHTDNLNENVAMTLNYTQFDYTLANALHKINPKICLNYDLTIAAENVADLLPSCTVDEVGADNCSSLTASSVREAFASAGWNSSDVQGVQLAASLPARDFNFTYGEGLVGRTGYEQGLRAAPQVVSKLRPYLEARRLNLAGVGSVSLLDDKVYAFVVIGEGGGQKCYGDEAGQPLYDFGGDSYIT</sequence>
<reference evidence="2 3" key="1">
    <citation type="submission" date="2022-07" db="EMBL/GenBank/DDBJ databases">
        <title>Genome-wide signatures of adaptation to extreme environments.</title>
        <authorList>
            <person name="Cho C.H."/>
            <person name="Yoon H.S."/>
        </authorList>
    </citation>
    <scope>NUCLEOTIDE SEQUENCE [LARGE SCALE GENOMIC DNA]</scope>
    <source>
        <strain evidence="2 3">DBV 063 E5</strain>
    </source>
</reference>
<feature type="chain" id="PRO_5043317254" evidence="1">
    <location>
        <begin position="26"/>
        <end position="221"/>
    </location>
</feature>
<gene>
    <name evidence="2" type="ORF">CDCA_CDCA04G1191</name>
</gene>
<comment type="caution">
    <text evidence="2">The sequence shown here is derived from an EMBL/GenBank/DDBJ whole genome shotgun (WGS) entry which is preliminary data.</text>
</comment>
<evidence type="ECO:0000256" key="1">
    <source>
        <dbReference type="SAM" id="SignalP"/>
    </source>
</evidence>
<dbReference type="EMBL" id="JANCYW010000004">
    <property type="protein sequence ID" value="KAK4535166.1"/>
    <property type="molecule type" value="Genomic_DNA"/>
</dbReference>
<accession>A0AAV9ISY0</accession>
<name>A0AAV9ISY0_CYACA</name>
<feature type="signal peptide" evidence="1">
    <location>
        <begin position="1"/>
        <end position="25"/>
    </location>
</feature>
<protein>
    <submittedName>
        <fullName evidence="2">Uncharacterized protein</fullName>
    </submittedName>
</protein>
<dbReference type="Proteomes" id="UP001301350">
    <property type="component" value="Unassembled WGS sequence"/>
</dbReference>
<keyword evidence="3" id="KW-1185">Reference proteome</keyword>
<keyword evidence="1" id="KW-0732">Signal</keyword>
<evidence type="ECO:0000313" key="3">
    <source>
        <dbReference type="Proteomes" id="UP001301350"/>
    </source>
</evidence>
<proteinExistence type="predicted"/>